<name>A0A4V1QP41_9SPHN</name>
<keyword evidence="1 3" id="KW-0808">Transferase</keyword>
<keyword evidence="2" id="KW-0012">Acyltransferase</keyword>
<dbReference type="PANTHER" id="PTHR43877:SF1">
    <property type="entry name" value="ACETYLTRANSFERASE"/>
    <property type="match status" value="1"/>
</dbReference>
<dbReference type="InterPro" id="IPR000182">
    <property type="entry name" value="GNAT_dom"/>
</dbReference>
<evidence type="ECO:0000313" key="3">
    <source>
        <dbReference type="EMBL" id="RXZ31844.1"/>
    </source>
</evidence>
<accession>A0A4V1QP41</accession>
<gene>
    <name evidence="3" type="ORF">EO081_11635</name>
</gene>
<dbReference type="AlphaFoldDB" id="A0A4V1QP41"/>
<comment type="caution">
    <text evidence="3">The sequence shown here is derived from an EMBL/GenBank/DDBJ whole genome shotgun (WGS) entry which is preliminary data.</text>
</comment>
<organism evidence="3 4">
    <name type="scientific">Sphingomonas desiccabilis</name>
    <dbReference type="NCBI Taxonomy" id="429134"/>
    <lineage>
        <taxon>Bacteria</taxon>
        <taxon>Pseudomonadati</taxon>
        <taxon>Pseudomonadota</taxon>
        <taxon>Alphaproteobacteria</taxon>
        <taxon>Sphingomonadales</taxon>
        <taxon>Sphingomonadaceae</taxon>
        <taxon>Sphingomonas</taxon>
    </lineage>
</organism>
<dbReference type="Gene3D" id="3.40.630.30">
    <property type="match status" value="1"/>
</dbReference>
<dbReference type="CDD" id="cd04301">
    <property type="entry name" value="NAT_SF"/>
    <property type="match status" value="1"/>
</dbReference>
<proteinExistence type="predicted"/>
<dbReference type="GO" id="GO:0016747">
    <property type="term" value="F:acyltransferase activity, transferring groups other than amino-acyl groups"/>
    <property type="evidence" value="ECO:0007669"/>
    <property type="project" value="InterPro"/>
</dbReference>
<reference evidence="3 4" key="1">
    <citation type="submission" date="2019-01" db="EMBL/GenBank/DDBJ databases">
        <title>Sphingomonas mucosissima sp. nov. and Sphingomonas desiccabilis sp. nov., from biological soil crusts in the Colorado Plateau, USA.</title>
        <authorList>
            <person name="Zhu D."/>
        </authorList>
    </citation>
    <scope>NUCLEOTIDE SEQUENCE [LARGE SCALE GENOMIC DNA]</scope>
    <source>
        <strain evidence="3 4">CP1D</strain>
    </source>
</reference>
<evidence type="ECO:0000256" key="2">
    <source>
        <dbReference type="ARBA" id="ARBA00023315"/>
    </source>
</evidence>
<dbReference type="Pfam" id="PF00583">
    <property type="entry name" value="Acetyltransf_1"/>
    <property type="match status" value="1"/>
</dbReference>
<dbReference type="Proteomes" id="UP000292347">
    <property type="component" value="Unassembled WGS sequence"/>
</dbReference>
<protein>
    <submittedName>
        <fullName evidence="3">GNAT family N-acetyltransferase</fullName>
    </submittedName>
</protein>
<evidence type="ECO:0000256" key="1">
    <source>
        <dbReference type="ARBA" id="ARBA00022679"/>
    </source>
</evidence>
<dbReference type="OrthoDB" id="143110at2"/>
<dbReference type="EMBL" id="SDPT01000002">
    <property type="protein sequence ID" value="RXZ31844.1"/>
    <property type="molecule type" value="Genomic_DNA"/>
</dbReference>
<dbReference type="SUPFAM" id="SSF55729">
    <property type="entry name" value="Acyl-CoA N-acyltransferases (Nat)"/>
    <property type="match status" value="1"/>
</dbReference>
<evidence type="ECO:0000313" key="4">
    <source>
        <dbReference type="Proteomes" id="UP000292347"/>
    </source>
</evidence>
<keyword evidence="4" id="KW-1185">Reference proteome</keyword>
<dbReference type="InterPro" id="IPR050832">
    <property type="entry name" value="Bact_Acetyltransf"/>
</dbReference>
<dbReference type="PANTHER" id="PTHR43877">
    <property type="entry name" value="AMINOALKYLPHOSPHONATE N-ACETYLTRANSFERASE-RELATED-RELATED"/>
    <property type="match status" value="1"/>
</dbReference>
<dbReference type="InterPro" id="IPR016181">
    <property type="entry name" value="Acyl_CoA_acyltransferase"/>
</dbReference>
<dbReference type="PROSITE" id="PS51186">
    <property type="entry name" value="GNAT"/>
    <property type="match status" value="1"/>
</dbReference>
<dbReference type="RefSeq" id="WP_129342075.1">
    <property type="nucleotide sequence ID" value="NZ_JACIDD010000002.1"/>
</dbReference>
<sequence length="169" mass="18477">MILRDAVPADGPALSEMAKRCYCDTFGTLYRASDLAAFLDGTFGENGLPSHLSDPAYKVRLAEAEGGAIAGFAKLGPVVFPGDWGTRTAELHQLYVLGPWQGEGVAPALMDWALATARADGADRLVLSVYVDNHRAQRFYARYGFVEVGRYEFVVGEQVDDDRIWSLDL</sequence>